<reference evidence="4 5" key="1">
    <citation type="journal article" date="2012" name="J. Bacteriol.">
        <title>Complete genome sequence of the B12-producing Shimwellia blattae strain DSM 4481, isolated from a cockroach.</title>
        <authorList>
            <person name="Brzuszkiewicz E."/>
            <person name="Waschkowitz T."/>
            <person name="Wiezer A."/>
            <person name="Daniel R."/>
        </authorList>
    </citation>
    <scope>NUCLEOTIDE SEQUENCE [LARGE SCALE GENOMIC DNA]</scope>
    <source>
        <strain evidence="5">ATCC 29907 / DSM 4481 / JCM 1650 / NBRC 105725 / CDC 9005-74</strain>
    </source>
</reference>
<keyword evidence="5" id="KW-1185">Reference proteome</keyword>
<dbReference type="PATRIC" id="fig|630626.3.peg.477"/>
<evidence type="ECO:0000259" key="3">
    <source>
        <dbReference type="Pfam" id="PF20616"/>
    </source>
</evidence>
<dbReference type="KEGG" id="ebt:EBL_c04810"/>
<evidence type="ECO:0000313" key="4">
    <source>
        <dbReference type="EMBL" id="AFJ45607.1"/>
    </source>
</evidence>
<feature type="domain" description="Capsule biosynthesis GfcC-like C-terminal" evidence="2">
    <location>
        <begin position="158"/>
        <end position="246"/>
    </location>
</feature>
<dbReference type="Pfam" id="PF20616">
    <property type="entry name" value="Caps_syn_GfcC_N"/>
    <property type="match status" value="1"/>
</dbReference>
<proteinExistence type="predicted"/>
<name>I2B503_SHIBC</name>
<dbReference type="EMBL" id="CP001560">
    <property type="protein sequence ID" value="AFJ45607.1"/>
    <property type="molecule type" value="Genomic_DNA"/>
</dbReference>
<keyword evidence="1" id="KW-0732">Signal</keyword>
<evidence type="ECO:0000313" key="5">
    <source>
        <dbReference type="Proteomes" id="UP000001955"/>
    </source>
</evidence>
<dbReference type="AlphaFoldDB" id="I2B503"/>
<feature type="chain" id="PRO_5003655934" evidence="1">
    <location>
        <begin position="20"/>
        <end position="247"/>
    </location>
</feature>
<evidence type="ECO:0000259" key="2">
    <source>
        <dbReference type="Pfam" id="PF06251"/>
    </source>
</evidence>
<evidence type="ECO:0000256" key="1">
    <source>
        <dbReference type="SAM" id="SignalP"/>
    </source>
</evidence>
<dbReference type="OrthoDB" id="5592890at2"/>
<sequence length="247" mass="26511">MKIITTLLCAAGIMAAASAPTWGEGRVTIYGPGSDHSQVLDQVKDLRQLVADPAFGPYQPGMVIAVPAATRKAQQDKQQTLSRLQAWAASEDGERAAAIRLVVNQLSPLKVTGRQFASLDPDFVKNNDKANRVLSGEYALYQASAPGSVLLLGPVSGAGKLVWQPGRQVSEYLSGHDYLAGAEHSQVTVIDPDGVVRVAPVDYWNRRHVEPQPGSIILVGFSSWALPGDGDDLNQQIITLLTHRIPD</sequence>
<dbReference type="InterPro" id="IPR046459">
    <property type="entry name" value="Caps_syn_GfcC_N"/>
</dbReference>
<dbReference type="Gene3D" id="3.10.560.10">
    <property type="entry name" value="Outer membrane lipoprotein wza domain like"/>
    <property type="match status" value="1"/>
</dbReference>
<dbReference type="Proteomes" id="UP000001955">
    <property type="component" value="Chromosome"/>
</dbReference>
<feature type="signal peptide" evidence="1">
    <location>
        <begin position="1"/>
        <end position="19"/>
    </location>
</feature>
<dbReference type="Pfam" id="PF06251">
    <property type="entry name" value="Caps_syn_GfcC_C"/>
    <property type="match status" value="1"/>
</dbReference>
<organism evidence="4 5">
    <name type="scientific">Shimwellia blattae (strain ATCC 29907 / DSM 4481 / JCM 1650 / NBRC 105725 / CDC 9005-74)</name>
    <name type="common">Escherichia blattae</name>
    <dbReference type="NCBI Taxonomy" id="630626"/>
    <lineage>
        <taxon>Bacteria</taxon>
        <taxon>Pseudomonadati</taxon>
        <taxon>Pseudomonadota</taxon>
        <taxon>Gammaproteobacteria</taxon>
        <taxon>Enterobacterales</taxon>
        <taxon>Enterobacteriaceae</taxon>
        <taxon>Shimwellia</taxon>
    </lineage>
</organism>
<accession>I2B503</accession>
<gene>
    <name evidence="4" type="primary">yjbG</name>
    <name evidence="4" type="ordered locus">EBL_c04810</name>
</gene>
<protein>
    <submittedName>
        <fullName evidence="4">Putative periplasmic protein</fullName>
    </submittedName>
</protein>
<dbReference type="Gene3D" id="6.10.250.2280">
    <property type="match status" value="2"/>
</dbReference>
<dbReference type="InterPro" id="IPR010425">
    <property type="entry name" value="Caps_synth_GfcC-like_C"/>
</dbReference>
<dbReference type="HOGENOM" id="CLU_080984_2_0_6"/>
<dbReference type="eggNOG" id="ENOG5030EE4">
    <property type="taxonomic scope" value="Bacteria"/>
</dbReference>
<dbReference type="STRING" id="630626.EBL_c04810"/>
<dbReference type="RefSeq" id="WP_014715762.1">
    <property type="nucleotide sequence ID" value="NC_017910.1"/>
</dbReference>
<feature type="domain" description="Capsule biosynthesis GfcC-like N-terminal" evidence="3">
    <location>
        <begin position="25"/>
        <end position="143"/>
    </location>
</feature>